<gene>
    <name evidence="14" type="ORF">C5Q98_06670</name>
</gene>
<evidence type="ECO:0000256" key="8">
    <source>
        <dbReference type="ARBA" id="ARBA00022833"/>
    </source>
</evidence>
<dbReference type="InterPro" id="IPR012763">
    <property type="entry name" value="DNA_pol_III_sug/sutau_N"/>
</dbReference>
<dbReference type="AlphaFoldDB" id="A0A2S0KPI1"/>
<dbReference type="InterPro" id="IPR027417">
    <property type="entry name" value="P-loop_NTPase"/>
</dbReference>
<dbReference type="KEGG" id="fsa:C5Q98_06670"/>
<dbReference type="GO" id="GO:0003677">
    <property type="term" value="F:DNA binding"/>
    <property type="evidence" value="ECO:0007669"/>
    <property type="project" value="InterPro"/>
</dbReference>
<evidence type="ECO:0000256" key="4">
    <source>
        <dbReference type="ARBA" id="ARBA00022695"/>
    </source>
</evidence>
<dbReference type="Gene3D" id="3.40.50.300">
    <property type="entry name" value="P-loop containing nucleotide triphosphate hydrolases"/>
    <property type="match status" value="1"/>
</dbReference>
<keyword evidence="7" id="KW-0547">Nucleotide-binding</keyword>
<sequence>MSDKVLYRAWRPLDFDQVVGQEHVVSALRQAAINKSIAHAYLFSGTRGTGKTSLAKIFARAINCPNISAEGNPCNNCDICQDAIKGTLLDIIEMDAASNNSVDDIRKITDEVLFLPTVAKYKVYIIDEVHMLSTAAFNALLKTLEEPPAHAVFILATTDPQRIPATILSRCQRYDFKRIKALDMHDHLALIAKDNNINISEDGLLTIINFSEGALRDAISLLDQSRSIYSDKVITRDDILNMVGVVSDEFLEEIIYNLVSGNVDELMLSIDKLIVEGGDISRFTSSLAQYLRNLLVYKTSRAPEKILQVNTRTLETLGKLAKVYSTQNLIEDIAFIANLQQELKYSENPRITLEVALIQLLQNVKNNRASAELSAPKEKVEIEVETPAPVKTEVTSQEVQVVKNTIQEDKKEDIVPQKTTPTQEIQPNNPEPKDFEPEGFEPEDLEPDNPEHKTVETEKIKVLGSTESSNSIGLMLDPSSARIAKENTAKNTDNSSDITEQEAAQDIGQTSTPSKTFSQDEIKSIWHKFINELNEQDPLLAILLNTCQYYVEDDKFIINFETEQLHIYDKINSHEVKSRVLQAFIEANANTQLSLEFNIAGKSAHEANAQRQGKEEPEWVQRMKAAAEAMDIPIQEDMDGID</sequence>
<dbReference type="GO" id="GO:0009360">
    <property type="term" value="C:DNA polymerase III complex"/>
    <property type="evidence" value="ECO:0007669"/>
    <property type="project" value="InterPro"/>
</dbReference>
<dbReference type="InterPro" id="IPR008921">
    <property type="entry name" value="DNA_pol3_clamp-load_cplx_C"/>
</dbReference>
<keyword evidence="5" id="KW-0235">DNA replication</keyword>
<comment type="similarity">
    <text evidence="1">Belongs to the DnaX/STICHEL family.</text>
</comment>
<accession>A0A2S0KPI1</accession>
<proteinExistence type="inferred from homology"/>
<keyword evidence="6" id="KW-0479">Metal-binding</keyword>
<keyword evidence="15" id="KW-1185">Reference proteome</keyword>
<feature type="domain" description="AAA+ ATPase" evidence="13">
    <location>
        <begin position="37"/>
        <end position="180"/>
    </location>
</feature>
<dbReference type="EMBL" id="CP027226">
    <property type="protein sequence ID" value="AVM42909.1"/>
    <property type="molecule type" value="Genomic_DNA"/>
</dbReference>
<feature type="compositionally biased region" description="Polar residues" evidence="12">
    <location>
        <begin position="489"/>
        <end position="498"/>
    </location>
</feature>
<dbReference type="InterPro" id="IPR001270">
    <property type="entry name" value="ClpA/B"/>
</dbReference>
<evidence type="ECO:0000256" key="1">
    <source>
        <dbReference type="ARBA" id="ARBA00006360"/>
    </source>
</evidence>
<dbReference type="InterPro" id="IPR003593">
    <property type="entry name" value="AAA+_ATPase"/>
</dbReference>
<keyword evidence="3" id="KW-0808">Transferase</keyword>
<evidence type="ECO:0000259" key="13">
    <source>
        <dbReference type="SMART" id="SM00382"/>
    </source>
</evidence>
<dbReference type="GO" id="GO:0005524">
    <property type="term" value="F:ATP binding"/>
    <property type="evidence" value="ECO:0007669"/>
    <property type="project" value="UniProtKB-KW"/>
</dbReference>
<comment type="catalytic activity">
    <reaction evidence="11">
        <text>DNA(n) + a 2'-deoxyribonucleoside 5'-triphosphate = DNA(n+1) + diphosphate</text>
        <dbReference type="Rhea" id="RHEA:22508"/>
        <dbReference type="Rhea" id="RHEA-COMP:17339"/>
        <dbReference type="Rhea" id="RHEA-COMP:17340"/>
        <dbReference type="ChEBI" id="CHEBI:33019"/>
        <dbReference type="ChEBI" id="CHEBI:61560"/>
        <dbReference type="ChEBI" id="CHEBI:173112"/>
        <dbReference type="EC" id="2.7.7.7"/>
    </reaction>
</comment>
<evidence type="ECO:0000256" key="10">
    <source>
        <dbReference type="ARBA" id="ARBA00022932"/>
    </source>
</evidence>
<dbReference type="PANTHER" id="PTHR11669">
    <property type="entry name" value="REPLICATION FACTOR C / DNA POLYMERASE III GAMMA-TAU SUBUNIT"/>
    <property type="match status" value="1"/>
</dbReference>
<evidence type="ECO:0000313" key="14">
    <source>
        <dbReference type="EMBL" id="AVM42909.1"/>
    </source>
</evidence>
<keyword evidence="9" id="KW-0067">ATP-binding</keyword>
<dbReference type="Gene3D" id="1.10.8.60">
    <property type="match status" value="1"/>
</dbReference>
<dbReference type="Pfam" id="PF12169">
    <property type="entry name" value="DNA_pol3_gamma3"/>
    <property type="match status" value="1"/>
</dbReference>
<dbReference type="GO" id="GO:0046872">
    <property type="term" value="F:metal ion binding"/>
    <property type="evidence" value="ECO:0007669"/>
    <property type="project" value="UniProtKB-KW"/>
</dbReference>
<feature type="region of interest" description="Disordered" evidence="12">
    <location>
        <begin position="407"/>
        <end position="455"/>
    </location>
</feature>
<name>A0A2S0KPI1_9FIRM</name>
<keyword evidence="8" id="KW-0862">Zinc</keyword>
<evidence type="ECO:0000256" key="6">
    <source>
        <dbReference type="ARBA" id="ARBA00022723"/>
    </source>
</evidence>
<dbReference type="Pfam" id="PF13177">
    <property type="entry name" value="DNA_pol3_delta2"/>
    <property type="match status" value="1"/>
</dbReference>
<keyword evidence="4" id="KW-0548">Nucleotidyltransferase</keyword>
<dbReference type="EC" id="2.7.7.7" evidence="2"/>
<dbReference type="SUPFAM" id="SSF52540">
    <property type="entry name" value="P-loop containing nucleoside triphosphate hydrolases"/>
    <property type="match status" value="1"/>
</dbReference>
<feature type="region of interest" description="Disordered" evidence="12">
    <location>
        <begin position="487"/>
        <end position="515"/>
    </location>
</feature>
<evidence type="ECO:0000256" key="5">
    <source>
        <dbReference type="ARBA" id="ARBA00022705"/>
    </source>
</evidence>
<dbReference type="SUPFAM" id="SSF48019">
    <property type="entry name" value="post-AAA+ oligomerization domain-like"/>
    <property type="match status" value="1"/>
</dbReference>
<dbReference type="InterPro" id="IPR050238">
    <property type="entry name" value="DNA_Rep/Repair_Clamp_Loader"/>
</dbReference>
<dbReference type="GO" id="GO:0006261">
    <property type="term" value="P:DNA-templated DNA replication"/>
    <property type="evidence" value="ECO:0007669"/>
    <property type="project" value="TreeGrafter"/>
</dbReference>
<evidence type="ECO:0000256" key="9">
    <source>
        <dbReference type="ARBA" id="ARBA00022840"/>
    </source>
</evidence>
<protein>
    <recommendedName>
        <fullName evidence="2">DNA-directed DNA polymerase</fullName>
        <ecNumber evidence="2">2.7.7.7</ecNumber>
    </recommendedName>
</protein>
<dbReference type="PRINTS" id="PR00300">
    <property type="entry name" value="CLPPROTEASEA"/>
</dbReference>
<dbReference type="NCBIfam" id="TIGR02397">
    <property type="entry name" value="dnaX_nterm"/>
    <property type="match status" value="1"/>
</dbReference>
<evidence type="ECO:0000256" key="2">
    <source>
        <dbReference type="ARBA" id="ARBA00012417"/>
    </source>
</evidence>
<organism evidence="14 15">
    <name type="scientific">Fastidiosipila sanguinis</name>
    <dbReference type="NCBI Taxonomy" id="236753"/>
    <lineage>
        <taxon>Bacteria</taxon>
        <taxon>Bacillati</taxon>
        <taxon>Bacillota</taxon>
        <taxon>Clostridia</taxon>
        <taxon>Eubacteriales</taxon>
        <taxon>Oscillospiraceae</taxon>
        <taxon>Fastidiosipila</taxon>
    </lineage>
</organism>
<dbReference type="GO" id="GO:0003887">
    <property type="term" value="F:DNA-directed DNA polymerase activity"/>
    <property type="evidence" value="ECO:0007669"/>
    <property type="project" value="UniProtKB-KW"/>
</dbReference>
<dbReference type="PANTHER" id="PTHR11669:SF0">
    <property type="entry name" value="PROTEIN STICHEL-LIKE 2"/>
    <property type="match status" value="1"/>
</dbReference>
<evidence type="ECO:0000256" key="3">
    <source>
        <dbReference type="ARBA" id="ARBA00022679"/>
    </source>
</evidence>
<feature type="compositionally biased region" description="Polar residues" evidence="12">
    <location>
        <begin position="417"/>
        <end position="428"/>
    </location>
</feature>
<keyword evidence="10" id="KW-0239">DNA-directed DNA polymerase</keyword>
<evidence type="ECO:0000313" key="15">
    <source>
        <dbReference type="Proteomes" id="UP000237947"/>
    </source>
</evidence>
<dbReference type="OrthoDB" id="9810148at2"/>
<dbReference type="InterPro" id="IPR022754">
    <property type="entry name" value="DNA_pol_III_gamma-3"/>
</dbReference>
<dbReference type="SMART" id="SM00382">
    <property type="entry name" value="AAA"/>
    <property type="match status" value="1"/>
</dbReference>
<dbReference type="Gene3D" id="1.20.272.10">
    <property type="match status" value="1"/>
</dbReference>
<dbReference type="CDD" id="cd00009">
    <property type="entry name" value="AAA"/>
    <property type="match status" value="1"/>
</dbReference>
<dbReference type="RefSeq" id="WP_106012857.1">
    <property type="nucleotide sequence ID" value="NZ_CP027226.1"/>
</dbReference>
<feature type="compositionally biased region" description="Acidic residues" evidence="12">
    <location>
        <begin position="437"/>
        <end position="448"/>
    </location>
</feature>
<dbReference type="NCBIfam" id="NF004046">
    <property type="entry name" value="PRK05563.1"/>
    <property type="match status" value="1"/>
</dbReference>
<dbReference type="FunFam" id="3.40.50.300:FF:000014">
    <property type="entry name" value="DNA polymerase III subunit gamma/tau"/>
    <property type="match status" value="1"/>
</dbReference>
<evidence type="ECO:0000256" key="7">
    <source>
        <dbReference type="ARBA" id="ARBA00022741"/>
    </source>
</evidence>
<dbReference type="Proteomes" id="UP000237947">
    <property type="component" value="Chromosome"/>
</dbReference>
<evidence type="ECO:0000256" key="11">
    <source>
        <dbReference type="ARBA" id="ARBA00049244"/>
    </source>
</evidence>
<reference evidence="15" key="1">
    <citation type="submission" date="2018-02" db="EMBL/GenBank/DDBJ databases">
        <authorList>
            <person name="Holder M.E."/>
            <person name="Ajami N.J."/>
            <person name="Petrosino J.F."/>
        </authorList>
    </citation>
    <scope>NUCLEOTIDE SEQUENCE [LARGE SCALE GENOMIC DNA]</scope>
    <source>
        <strain evidence="15">CCUG 47711</strain>
    </source>
</reference>
<evidence type="ECO:0000256" key="12">
    <source>
        <dbReference type="SAM" id="MobiDB-lite"/>
    </source>
</evidence>